<dbReference type="Pfam" id="PF22483">
    <property type="entry name" value="Mu-transpos_C_2"/>
    <property type="match status" value="1"/>
</dbReference>
<dbReference type="PANTHER" id="PTHR35004:SF8">
    <property type="entry name" value="TRANSPOSASE RV3428C-RELATED"/>
    <property type="match status" value="1"/>
</dbReference>
<evidence type="ECO:0000259" key="2">
    <source>
        <dbReference type="PROSITE" id="PS50994"/>
    </source>
</evidence>
<dbReference type="PANTHER" id="PTHR35004">
    <property type="entry name" value="TRANSPOSASE RV3428C-RELATED"/>
    <property type="match status" value="1"/>
</dbReference>
<dbReference type="Proteomes" id="UP001228581">
    <property type="component" value="Unassembled WGS sequence"/>
</dbReference>
<dbReference type="InterPro" id="IPR054353">
    <property type="entry name" value="IstA-like_C"/>
</dbReference>
<dbReference type="InterPro" id="IPR012337">
    <property type="entry name" value="RNaseH-like_sf"/>
</dbReference>
<dbReference type="PROSITE" id="PS50994">
    <property type="entry name" value="INTEGRASE"/>
    <property type="match status" value="1"/>
</dbReference>
<accession>A0ABT7CZ05</accession>
<dbReference type="InterPro" id="IPR001584">
    <property type="entry name" value="Integrase_cat-core"/>
</dbReference>
<comment type="similarity">
    <text evidence="1">Belongs to the transposase IS21/IS408/IS1162 family.</text>
</comment>
<protein>
    <submittedName>
        <fullName evidence="3">IS21 family transposase</fullName>
    </submittedName>
</protein>
<evidence type="ECO:0000313" key="4">
    <source>
        <dbReference type="Proteomes" id="UP001228581"/>
    </source>
</evidence>
<dbReference type="SUPFAM" id="SSF53098">
    <property type="entry name" value="Ribonuclease H-like"/>
    <property type="match status" value="1"/>
</dbReference>
<evidence type="ECO:0000256" key="1">
    <source>
        <dbReference type="ARBA" id="ARBA00009277"/>
    </source>
</evidence>
<name>A0ABT7CZ05_9BACT</name>
<reference evidence="3 4" key="1">
    <citation type="submission" date="2023-05" db="EMBL/GenBank/DDBJ databases">
        <authorList>
            <person name="Zhang X."/>
        </authorList>
    </citation>
    <scope>NUCLEOTIDE SEQUENCE [LARGE SCALE GENOMIC DNA]</scope>
    <source>
        <strain evidence="3 4">DM2B3-1</strain>
    </source>
</reference>
<dbReference type="Gene3D" id="3.30.420.10">
    <property type="entry name" value="Ribonuclease H-like superfamily/Ribonuclease H"/>
    <property type="match status" value="1"/>
</dbReference>
<keyword evidence="4" id="KW-1185">Reference proteome</keyword>
<dbReference type="RefSeq" id="WP_314006034.1">
    <property type="nucleotide sequence ID" value="NZ_JASJOT010000077.1"/>
</dbReference>
<dbReference type="InterPro" id="IPR036397">
    <property type="entry name" value="RNaseH_sf"/>
</dbReference>
<gene>
    <name evidence="3" type="primary">istA</name>
    <name evidence="3" type="ORF">QNI19_38950</name>
</gene>
<organism evidence="3 4">
    <name type="scientific">Xanthocytophaga flava</name>
    <dbReference type="NCBI Taxonomy" id="3048013"/>
    <lineage>
        <taxon>Bacteria</taxon>
        <taxon>Pseudomonadati</taxon>
        <taxon>Bacteroidota</taxon>
        <taxon>Cytophagia</taxon>
        <taxon>Cytophagales</taxon>
        <taxon>Rhodocytophagaceae</taxon>
        <taxon>Xanthocytophaga</taxon>
    </lineage>
</organism>
<evidence type="ECO:0000313" key="3">
    <source>
        <dbReference type="EMBL" id="MDJ1498970.1"/>
    </source>
</evidence>
<sequence>MANKTLDMITLRQIVRLKSEGKSHKYIARNLAISRTTLIEYVKQLSCSGLDWKHLLELDDSSLQELAQPQTTLDRRHQKLQTFFPYMEKELKRTGVTRQLLWQQYCQQEKEPYSYSQFCFHYQHYCRSLEVSAHLEHKAGEKLFVDFTGKQLQLTDKQSGQIVFVQVFVAVLPASGYTFVKACYSQNQQDFIDCLADCLQFLGGVPAMIIPDNLKAAVVRSCRYEPELTMAIKQLGWHYNTLIAPTRSYKPKDKAAVENAVTNVYRSFFAPLRNEQFFDLQTLNQALFEQLALFNQRTYQNRPYSRQQLFNAIEKQTLKSLPNERFILKKQVRLYVQKNGHVFLSEDKHYYSVPYLYIGKQVQVHYTTTDLEVYANYKRIAFHLRNRKGYGYTTDPTHLSSSHRFVSEWSADSFIEQAAAIGIHTQQFIAKLLEQRTHVEQAYKSCMGVLTLARKTDKQRVENACCRAIHFESYYYKTIKTILEKGLDQQPLQEEFLQQTGLHTKDHVLPDHINIRGQLYYQ</sequence>
<proteinExistence type="inferred from homology"/>
<comment type="caution">
    <text evidence="3">The sequence shown here is derived from an EMBL/GenBank/DDBJ whole genome shotgun (WGS) entry which is preliminary data.</text>
</comment>
<feature type="domain" description="Integrase catalytic" evidence="2">
    <location>
        <begin position="135"/>
        <end position="330"/>
    </location>
</feature>
<dbReference type="NCBIfam" id="NF033546">
    <property type="entry name" value="transpos_IS21"/>
    <property type="match status" value="1"/>
</dbReference>
<dbReference type="EMBL" id="JASJOT010000077">
    <property type="protein sequence ID" value="MDJ1498970.1"/>
    <property type="molecule type" value="Genomic_DNA"/>
</dbReference>